<accession>D8PCY8</accession>
<keyword evidence="3" id="KW-1185">Reference proteome</keyword>
<dbReference type="STRING" id="330214.NIDE1347"/>
<organism evidence="2 3">
    <name type="scientific">Nitrospira defluvii</name>
    <dbReference type="NCBI Taxonomy" id="330214"/>
    <lineage>
        <taxon>Bacteria</taxon>
        <taxon>Pseudomonadati</taxon>
        <taxon>Nitrospirota</taxon>
        <taxon>Nitrospiria</taxon>
        <taxon>Nitrospirales</taxon>
        <taxon>Nitrospiraceae</taxon>
        <taxon>Nitrospira</taxon>
    </lineage>
</organism>
<dbReference type="HOGENOM" id="CLU_2664276_0_0_0"/>
<evidence type="ECO:0000313" key="3">
    <source>
        <dbReference type="Proteomes" id="UP000001660"/>
    </source>
</evidence>
<dbReference type="InterPro" id="IPR009061">
    <property type="entry name" value="DNA-bd_dom_put_sf"/>
</dbReference>
<dbReference type="InterPro" id="IPR000551">
    <property type="entry name" value="MerR-type_HTH_dom"/>
</dbReference>
<dbReference type="SUPFAM" id="SSF46955">
    <property type="entry name" value="Putative DNA-binding domain"/>
    <property type="match status" value="1"/>
</dbReference>
<dbReference type="KEGG" id="nde:NIDE1347"/>
<dbReference type="EMBL" id="FP929003">
    <property type="protein sequence ID" value="CBK41097.1"/>
    <property type="molecule type" value="Genomic_DNA"/>
</dbReference>
<dbReference type="Gene3D" id="1.10.1660.10">
    <property type="match status" value="1"/>
</dbReference>
<dbReference type="eggNOG" id="COG0789">
    <property type="taxonomic scope" value="Bacteria"/>
</dbReference>
<name>D8PCY8_9BACT</name>
<proteinExistence type="predicted"/>
<dbReference type="GO" id="GO:0006355">
    <property type="term" value="P:regulation of DNA-templated transcription"/>
    <property type="evidence" value="ECO:0007669"/>
    <property type="project" value="InterPro"/>
</dbReference>
<sequence length="75" mass="9011">MRRFVKKVSDVPKKKLYKTNEVCEMFDISRATLFRWEREGLITGPPRDWRNWRLYTAENVEQIRHVMGGGRKEVA</sequence>
<dbReference type="GO" id="GO:0003677">
    <property type="term" value="F:DNA binding"/>
    <property type="evidence" value="ECO:0007669"/>
    <property type="project" value="InterPro"/>
</dbReference>
<protein>
    <recommendedName>
        <fullName evidence="1">HTH merR-type domain-containing protein</fullName>
    </recommendedName>
</protein>
<feature type="domain" description="HTH merR-type" evidence="1">
    <location>
        <begin position="16"/>
        <end position="61"/>
    </location>
</feature>
<reference evidence="2 3" key="1">
    <citation type="journal article" date="2010" name="Proc. Natl. Acad. Sci. U.S.A.">
        <title>A Nitrospira metagenome illuminates the physiology and evolution of globally important nitrite-oxidizing bacteria.</title>
        <authorList>
            <person name="Lucker S."/>
            <person name="Wagner M."/>
            <person name="Maixner F."/>
            <person name="Pelletier E."/>
            <person name="Koch H."/>
            <person name="Vacherie B."/>
            <person name="Rattei T."/>
            <person name="Sinninghe Damste J."/>
            <person name="Spieck E."/>
            <person name="Le Paslier D."/>
            <person name="Daims H."/>
        </authorList>
    </citation>
    <scope>NUCLEOTIDE SEQUENCE [LARGE SCALE GENOMIC DNA]</scope>
</reference>
<dbReference type="CDD" id="cd00592">
    <property type="entry name" value="HTH_MerR-like"/>
    <property type="match status" value="1"/>
</dbReference>
<dbReference type="PROSITE" id="PS50937">
    <property type="entry name" value="HTH_MERR_2"/>
    <property type="match status" value="1"/>
</dbReference>
<dbReference type="Pfam" id="PF13411">
    <property type="entry name" value="MerR_1"/>
    <property type="match status" value="1"/>
</dbReference>
<evidence type="ECO:0000313" key="2">
    <source>
        <dbReference type="EMBL" id="CBK41097.1"/>
    </source>
</evidence>
<dbReference type="Proteomes" id="UP000001660">
    <property type="component" value="Chromosome"/>
</dbReference>
<evidence type="ECO:0000259" key="1">
    <source>
        <dbReference type="PROSITE" id="PS50937"/>
    </source>
</evidence>
<dbReference type="AlphaFoldDB" id="D8PCY8"/>
<gene>
    <name evidence="2" type="ORF">NIDE1347</name>
</gene>